<dbReference type="RefSeq" id="XP_046600832.1">
    <property type="nucleotide sequence ID" value="XM_046744876.1"/>
</dbReference>
<protein>
    <submittedName>
        <fullName evidence="10">Gustatory receptor 28b</fullName>
    </submittedName>
</protein>
<keyword evidence="9" id="KW-1185">Reference proteome</keyword>
<feature type="transmembrane region" description="Helical" evidence="8">
    <location>
        <begin position="135"/>
        <end position="156"/>
    </location>
</feature>
<evidence type="ECO:0000256" key="3">
    <source>
        <dbReference type="ARBA" id="ARBA00022692"/>
    </source>
</evidence>
<evidence type="ECO:0000256" key="6">
    <source>
        <dbReference type="ARBA" id="ARBA00023170"/>
    </source>
</evidence>
<keyword evidence="7" id="KW-0807">Transducer</keyword>
<evidence type="ECO:0000256" key="4">
    <source>
        <dbReference type="ARBA" id="ARBA00022989"/>
    </source>
</evidence>
<feature type="transmembrane region" description="Helical" evidence="8">
    <location>
        <begin position="28"/>
        <end position="49"/>
    </location>
</feature>
<keyword evidence="4 8" id="KW-1133">Transmembrane helix</keyword>
<evidence type="ECO:0000256" key="7">
    <source>
        <dbReference type="ARBA" id="ARBA00023224"/>
    </source>
</evidence>
<evidence type="ECO:0000256" key="5">
    <source>
        <dbReference type="ARBA" id="ARBA00023136"/>
    </source>
</evidence>
<keyword evidence="5 8" id="KW-0472">Membrane</keyword>
<sequence length="183" mass="20979">MLQEIGKAHWELCKLANNINIVFGVQNLLFMVISVIVTTGLLYTIYVAYMLEDEMFNNLTAIIQPLAWTTIYIYKIWVINHSCGRASDEAQRTGEVIYGLMKPCAQDQELQTKIQEFSVQILQNPVQFDVCGFFIMNYTFIQAVIGYITTYLIILIQMTEEPKIQASNHSAITPEVEQKNKVQ</sequence>
<evidence type="ECO:0000313" key="9">
    <source>
        <dbReference type="Proteomes" id="UP000829291"/>
    </source>
</evidence>
<evidence type="ECO:0000313" key="10">
    <source>
        <dbReference type="RefSeq" id="XP_046600832.1"/>
    </source>
</evidence>
<dbReference type="PANTHER" id="PTHR21143:SF132">
    <property type="entry name" value="GUSTATORY AND PHEROMONE RECEPTOR 33A"/>
    <property type="match status" value="1"/>
</dbReference>
<accession>A0ABM3GKN6</accession>
<dbReference type="Proteomes" id="UP000829291">
    <property type="component" value="Chromosome 7"/>
</dbReference>
<keyword evidence="6 10" id="KW-0675">Receptor</keyword>
<comment type="subcellular location">
    <subcellularLocation>
        <location evidence="1">Cell membrane</location>
        <topology evidence="1">Multi-pass membrane protein</topology>
    </subcellularLocation>
</comment>
<proteinExistence type="predicted"/>
<keyword evidence="2" id="KW-1003">Cell membrane</keyword>
<keyword evidence="3 8" id="KW-0812">Transmembrane</keyword>
<gene>
    <name evidence="10" type="primary">LOC124295307</name>
</gene>
<evidence type="ECO:0000256" key="1">
    <source>
        <dbReference type="ARBA" id="ARBA00004651"/>
    </source>
</evidence>
<dbReference type="PANTHER" id="PTHR21143">
    <property type="entry name" value="INVERTEBRATE GUSTATORY RECEPTOR"/>
    <property type="match status" value="1"/>
</dbReference>
<dbReference type="GeneID" id="124295307"/>
<dbReference type="InterPro" id="IPR013604">
    <property type="entry name" value="7TM_chemorcpt"/>
</dbReference>
<reference evidence="10" key="1">
    <citation type="submission" date="2025-08" db="UniProtKB">
        <authorList>
            <consortium name="RefSeq"/>
        </authorList>
    </citation>
    <scope>IDENTIFICATION</scope>
    <source>
        <tissue evidence="10">Thorax and Abdomen</tissue>
    </source>
</reference>
<evidence type="ECO:0000256" key="8">
    <source>
        <dbReference type="SAM" id="Phobius"/>
    </source>
</evidence>
<name>A0ABM3GKN6_NEOLC</name>
<dbReference type="Pfam" id="PF08395">
    <property type="entry name" value="7tm_7"/>
    <property type="match status" value="1"/>
</dbReference>
<evidence type="ECO:0000256" key="2">
    <source>
        <dbReference type="ARBA" id="ARBA00022475"/>
    </source>
</evidence>
<organism evidence="9 10">
    <name type="scientific">Neodiprion lecontei</name>
    <name type="common">Redheaded pine sawfly</name>
    <dbReference type="NCBI Taxonomy" id="441921"/>
    <lineage>
        <taxon>Eukaryota</taxon>
        <taxon>Metazoa</taxon>
        <taxon>Ecdysozoa</taxon>
        <taxon>Arthropoda</taxon>
        <taxon>Hexapoda</taxon>
        <taxon>Insecta</taxon>
        <taxon>Pterygota</taxon>
        <taxon>Neoptera</taxon>
        <taxon>Endopterygota</taxon>
        <taxon>Hymenoptera</taxon>
        <taxon>Tenthredinoidea</taxon>
        <taxon>Diprionidae</taxon>
        <taxon>Diprioninae</taxon>
        <taxon>Neodiprion</taxon>
    </lineage>
</organism>